<dbReference type="InterPro" id="IPR011006">
    <property type="entry name" value="CheY-like_superfamily"/>
</dbReference>
<organism evidence="8 9">
    <name type="scientific">Novipirellula aureliae</name>
    <dbReference type="NCBI Taxonomy" id="2527966"/>
    <lineage>
        <taxon>Bacteria</taxon>
        <taxon>Pseudomonadati</taxon>
        <taxon>Planctomycetota</taxon>
        <taxon>Planctomycetia</taxon>
        <taxon>Pirellulales</taxon>
        <taxon>Pirellulaceae</taxon>
        <taxon>Novipirellula</taxon>
    </lineage>
</organism>
<evidence type="ECO:0000256" key="3">
    <source>
        <dbReference type="ARBA" id="ARBA00023125"/>
    </source>
</evidence>
<dbReference type="CDD" id="cd06170">
    <property type="entry name" value="LuxR_C_like"/>
    <property type="match status" value="1"/>
</dbReference>
<dbReference type="Proteomes" id="UP000315471">
    <property type="component" value="Unassembled WGS sequence"/>
</dbReference>
<comment type="caution">
    <text evidence="8">The sequence shown here is derived from an EMBL/GenBank/DDBJ whole genome shotgun (WGS) entry which is preliminary data.</text>
</comment>
<dbReference type="Pfam" id="PF00196">
    <property type="entry name" value="GerE"/>
    <property type="match status" value="1"/>
</dbReference>
<dbReference type="PRINTS" id="PR00038">
    <property type="entry name" value="HTHLUXR"/>
</dbReference>
<dbReference type="Gene3D" id="3.40.50.2300">
    <property type="match status" value="1"/>
</dbReference>
<dbReference type="SMART" id="SM00421">
    <property type="entry name" value="HTH_LUXR"/>
    <property type="match status" value="1"/>
</dbReference>
<dbReference type="InterPro" id="IPR058245">
    <property type="entry name" value="NreC/VraR/RcsB-like_REC"/>
</dbReference>
<keyword evidence="9" id="KW-1185">Reference proteome</keyword>
<evidence type="ECO:0000256" key="5">
    <source>
        <dbReference type="PROSITE-ProRule" id="PRU00169"/>
    </source>
</evidence>
<dbReference type="InterPro" id="IPR001789">
    <property type="entry name" value="Sig_transdc_resp-reg_receiver"/>
</dbReference>
<keyword evidence="2" id="KW-0805">Transcription regulation</keyword>
<reference evidence="8 9" key="1">
    <citation type="submission" date="2019-02" db="EMBL/GenBank/DDBJ databases">
        <title>Deep-cultivation of Planctomycetes and their phenomic and genomic characterization uncovers novel biology.</title>
        <authorList>
            <person name="Wiegand S."/>
            <person name="Jogler M."/>
            <person name="Boedeker C."/>
            <person name="Pinto D."/>
            <person name="Vollmers J."/>
            <person name="Rivas-Marin E."/>
            <person name="Kohn T."/>
            <person name="Peeters S.H."/>
            <person name="Heuer A."/>
            <person name="Rast P."/>
            <person name="Oberbeckmann S."/>
            <person name="Bunk B."/>
            <person name="Jeske O."/>
            <person name="Meyerdierks A."/>
            <person name="Storesund J.E."/>
            <person name="Kallscheuer N."/>
            <person name="Luecker S."/>
            <person name="Lage O.M."/>
            <person name="Pohl T."/>
            <person name="Merkel B.J."/>
            <person name="Hornburger P."/>
            <person name="Mueller R.-W."/>
            <person name="Bruemmer F."/>
            <person name="Labrenz M."/>
            <person name="Spormann A.M."/>
            <person name="Op Den Camp H."/>
            <person name="Overmann J."/>
            <person name="Amann R."/>
            <person name="Jetten M.S.M."/>
            <person name="Mascher T."/>
            <person name="Medema M.H."/>
            <person name="Devos D.P."/>
            <person name="Kaster A.-K."/>
            <person name="Ovreas L."/>
            <person name="Rohde M."/>
            <person name="Galperin M.Y."/>
            <person name="Jogler C."/>
        </authorList>
    </citation>
    <scope>NUCLEOTIDE SEQUENCE [LARGE SCALE GENOMIC DNA]</scope>
    <source>
        <strain evidence="8 9">Q31b</strain>
    </source>
</reference>
<evidence type="ECO:0000256" key="1">
    <source>
        <dbReference type="ARBA" id="ARBA00022553"/>
    </source>
</evidence>
<dbReference type="Pfam" id="PF00072">
    <property type="entry name" value="Response_reg"/>
    <property type="match status" value="1"/>
</dbReference>
<dbReference type="InterPro" id="IPR000792">
    <property type="entry name" value="Tscrpt_reg_LuxR_C"/>
</dbReference>
<dbReference type="InterPro" id="IPR016032">
    <property type="entry name" value="Sig_transdc_resp-reg_C-effctor"/>
</dbReference>
<dbReference type="EMBL" id="SJPY01000002">
    <property type="protein sequence ID" value="TWU44306.1"/>
    <property type="molecule type" value="Genomic_DNA"/>
</dbReference>
<gene>
    <name evidence="8" type="primary">degU</name>
    <name evidence="8" type="ORF">Q31b_18420</name>
</gene>
<proteinExistence type="predicted"/>
<feature type="modified residue" description="4-aspartylphosphate" evidence="5">
    <location>
        <position position="61"/>
    </location>
</feature>
<dbReference type="PROSITE" id="PS50110">
    <property type="entry name" value="RESPONSE_REGULATORY"/>
    <property type="match status" value="1"/>
</dbReference>
<dbReference type="SUPFAM" id="SSF46894">
    <property type="entry name" value="C-terminal effector domain of the bipartite response regulators"/>
    <property type="match status" value="1"/>
</dbReference>
<evidence type="ECO:0000259" key="6">
    <source>
        <dbReference type="PROSITE" id="PS50043"/>
    </source>
</evidence>
<keyword evidence="4" id="KW-0804">Transcription</keyword>
<dbReference type="SMART" id="SM00448">
    <property type="entry name" value="REC"/>
    <property type="match status" value="1"/>
</dbReference>
<feature type="domain" description="Response regulatory" evidence="7">
    <location>
        <begin position="6"/>
        <end position="126"/>
    </location>
</feature>
<dbReference type="PROSITE" id="PS50043">
    <property type="entry name" value="HTH_LUXR_2"/>
    <property type="match status" value="1"/>
</dbReference>
<dbReference type="GO" id="GO:0006355">
    <property type="term" value="P:regulation of DNA-templated transcription"/>
    <property type="evidence" value="ECO:0007669"/>
    <property type="project" value="InterPro"/>
</dbReference>
<dbReference type="OrthoDB" id="275810at2"/>
<evidence type="ECO:0000259" key="7">
    <source>
        <dbReference type="PROSITE" id="PS50110"/>
    </source>
</evidence>
<accession>A0A5C6E9Y9</accession>
<evidence type="ECO:0000256" key="2">
    <source>
        <dbReference type="ARBA" id="ARBA00023015"/>
    </source>
</evidence>
<evidence type="ECO:0000256" key="4">
    <source>
        <dbReference type="ARBA" id="ARBA00023163"/>
    </source>
</evidence>
<dbReference type="AlphaFoldDB" id="A0A5C6E9Y9"/>
<dbReference type="GO" id="GO:0000160">
    <property type="term" value="P:phosphorelay signal transduction system"/>
    <property type="evidence" value="ECO:0007669"/>
    <property type="project" value="InterPro"/>
</dbReference>
<feature type="domain" description="HTH luxR-type" evidence="6">
    <location>
        <begin position="150"/>
        <end position="215"/>
    </location>
</feature>
<dbReference type="InterPro" id="IPR039420">
    <property type="entry name" value="WalR-like"/>
</dbReference>
<name>A0A5C6E9Y9_9BACT</name>
<dbReference type="SUPFAM" id="SSF52172">
    <property type="entry name" value="CheY-like"/>
    <property type="match status" value="1"/>
</dbReference>
<sequence>MNKIIRIMLIEDNSEYRDVIRLALEQEPGVQLMSHFGTAEIALRTLQQAADEEHPELILLDLRLPGMDGIAAIPVIREAAPETKIIVLSQSDREQDVLHAISLGAAGYLVKSATLDEITESIASVINGGAPLDKSVAKYLVNALQPKPSQAEEQSLLSEREFEIMKLLSEGLVKKEIAATLGIGYSTVDTHVAHIYRKLEVSNAPSAVDQAHRLGLFSN</sequence>
<evidence type="ECO:0000313" key="8">
    <source>
        <dbReference type="EMBL" id="TWU44306.1"/>
    </source>
</evidence>
<dbReference type="GO" id="GO:0003677">
    <property type="term" value="F:DNA binding"/>
    <property type="evidence" value="ECO:0007669"/>
    <property type="project" value="UniProtKB-KW"/>
</dbReference>
<evidence type="ECO:0000313" key="9">
    <source>
        <dbReference type="Proteomes" id="UP000315471"/>
    </source>
</evidence>
<keyword evidence="3" id="KW-0238">DNA-binding</keyword>
<keyword evidence="1 5" id="KW-0597">Phosphoprotein</keyword>
<protein>
    <submittedName>
        <fullName evidence="8">Transcriptional regulatory protein DegU</fullName>
    </submittedName>
</protein>
<dbReference type="PANTHER" id="PTHR43214:SF41">
    <property type="entry name" value="NITRATE_NITRITE RESPONSE REGULATOR PROTEIN NARP"/>
    <property type="match status" value="1"/>
</dbReference>
<dbReference type="RefSeq" id="WP_146599279.1">
    <property type="nucleotide sequence ID" value="NZ_SJPY01000002.1"/>
</dbReference>
<dbReference type="CDD" id="cd17535">
    <property type="entry name" value="REC_NarL-like"/>
    <property type="match status" value="1"/>
</dbReference>
<dbReference type="PANTHER" id="PTHR43214">
    <property type="entry name" value="TWO-COMPONENT RESPONSE REGULATOR"/>
    <property type="match status" value="1"/>
</dbReference>